<dbReference type="InterPro" id="IPR014825">
    <property type="entry name" value="DNA_alkylation"/>
</dbReference>
<comment type="caution">
    <text evidence="1">The sequence shown here is derived from an EMBL/GenBank/DDBJ whole genome shotgun (WGS) entry which is preliminary data.</text>
</comment>
<protein>
    <submittedName>
        <fullName evidence="1">DNA alkylation repair protein</fullName>
    </submittedName>
</protein>
<dbReference type="SUPFAM" id="SSF48371">
    <property type="entry name" value="ARM repeat"/>
    <property type="match status" value="1"/>
</dbReference>
<organism evidence="1 2">
    <name type="scientific">Carboxylicivirga linearis</name>
    <dbReference type="NCBI Taxonomy" id="1628157"/>
    <lineage>
        <taxon>Bacteria</taxon>
        <taxon>Pseudomonadati</taxon>
        <taxon>Bacteroidota</taxon>
        <taxon>Bacteroidia</taxon>
        <taxon>Marinilabiliales</taxon>
        <taxon>Marinilabiliaceae</taxon>
        <taxon>Carboxylicivirga</taxon>
    </lineage>
</organism>
<gene>
    <name evidence="1" type="ORF">KEM10_05340</name>
</gene>
<dbReference type="Proteomes" id="UP000708576">
    <property type="component" value="Unassembled WGS sequence"/>
</dbReference>
<sequence length="238" mass="28078">MNPNNLFNELRAFCIANADEKVVEKYSRYFKEGFDAYGLTTELLLAKVDEIASREDVDLDLVLNTANLLIPTGKYEEMSFAFALTKKYKKEFTKSTFLSVESWFEKGINNWAITDAICGELIPFFIDKEIVTIDDFVSWRDAANKFQRRAVPVGFIKPFKQGYDLILLLEFIDPMMMDNERVVHQGLGWFLRECWKKQPKPVEEFLHKWKNDAARLIFQYATEKMTKEYRKQFRKQKN</sequence>
<dbReference type="InterPro" id="IPR016024">
    <property type="entry name" value="ARM-type_fold"/>
</dbReference>
<dbReference type="CDD" id="cd06561">
    <property type="entry name" value="AlkD_like"/>
    <property type="match status" value="1"/>
</dbReference>
<dbReference type="PANTHER" id="PTHR34070:SF1">
    <property type="entry name" value="DNA ALKYLATION REPAIR PROTEIN"/>
    <property type="match status" value="1"/>
</dbReference>
<evidence type="ECO:0000313" key="1">
    <source>
        <dbReference type="EMBL" id="MBS2097694.1"/>
    </source>
</evidence>
<dbReference type="PANTHER" id="PTHR34070">
    <property type="entry name" value="ARMADILLO-TYPE FOLD"/>
    <property type="match status" value="1"/>
</dbReference>
<dbReference type="Gene3D" id="1.25.10.90">
    <property type="match status" value="1"/>
</dbReference>
<keyword evidence="2" id="KW-1185">Reference proteome</keyword>
<accession>A0ABS5JS35</accession>
<dbReference type="RefSeq" id="WP_212214419.1">
    <property type="nucleotide sequence ID" value="NZ_JAGUCO010000002.1"/>
</dbReference>
<reference evidence="1 2" key="1">
    <citation type="journal article" date="2015" name="Int. J. Syst. Evol. Microbiol.">
        <title>Carboxylicivirga linearis sp. nov., isolated from a sea cucumber culture pond.</title>
        <authorList>
            <person name="Wang F.Q."/>
            <person name="Zhou Y.X."/>
            <person name="Lin X.Z."/>
            <person name="Chen G.J."/>
            <person name="Du Z.J."/>
        </authorList>
    </citation>
    <scope>NUCLEOTIDE SEQUENCE [LARGE SCALE GENOMIC DNA]</scope>
    <source>
        <strain evidence="1 2">FB218</strain>
    </source>
</reference>
<proteinExistence type="predicted"/>
<dbReference type="Pfam" id="PF08713">
    <property type="entry name" value="DNA_alkylation"/>
    <property type="match status" value="1"/>
</dbReference>
<name>A0ABS5JS35_9BACT</name>
<evidence type="ECO:0000313" key="2">
    <source>
        <dbReference type="Proteomes" id="UP000708576"/>
    </source>
</evidence>
<dbReference type="EMBL" id="JAGUCO010000002">
    <property type="protein sequence ID" value="MBS2097694.1"/>
    <property type="molecule type" value="Genomic_DNA"/>
</dbReference>